<evidence type="ECO:0000256" key="1">
    <source>
        <dbReference type="SAM" id="MobiDB-lite"/>
    </source>
</evidence>
<reference evidence="2" key="1">
    <citation type="submission" date="2020-02" db="EMBL/GenBank/DDBJ databases">
        <authorList>
            <person name="Meier V. D."/>
        </authorList>
    </citation>
    <scope>NUCLEOTIDE SEQUENCE</scope>
    <source>
        <strain evidence="2">AVDCRST_MAG49</strain>
    </source>
</reference>
<proteinExistence type="predicted"/>
<feature type="region of interest" description="Disordered" evidence="1">
    <location>
        <begin position="1"/>
        <end position="22"/>
    </location>
</feature>
<evidence type="ECO:0000313" key="2">
    <source>
        <dbReference type="EMBL" id="CAA9571848.1"/>
    </source>
</evidence>
<sequence length="47" mass="4887">MPLGPAAVGTASTGAGRGRQEGAALGLRGLSWQEELYKRRPHRPGTA</sequence>
<dbReference type="EMBL" id="CADCWG010000259">
    <property type="protein sequence ID" value="CAA9571848.1"/>
    <property type="molecule type" value="Genomic_DNA"/>
</dbReference>
<protein>
    <submittedName>
        <fullName evidence="2">Uncharacterized protein</fullName>
    </submittedName>
</protein>
<accession>A0A6J4VBX3</accession>
<dbReference type="AlphaFoldDB" id="A0A6J4VBX3"/>
<organism evidence="2">
    <name type="scientific">uncultured Thermomicrobiales bacterium</name>
    <dbReference type="NCBI Taxonomy" id="1645740"/>
    <lineage>
        <taxon>Bacteria</taxon>
        <taxon>Pseudomonadati</taxon>
        <taxon>Thermomicrobiota</taxon>
        <taxon>Thermomicrobia</taxon>
        <taxon>Thermomicrobiales</taxon>
        <taxon>environmental samples</taxon>
    </lineage>
</organism>
<name>A0A6J4VBX3_9BACT</name>
<gene>
    <name evidence="2" type="ORF">AVDCRST_MAG49-3703</name>
</gene>